<organism evidence="4 5">
    <name type="scientific">Microctonus hyperodae</name>
    <name type="common">Parasitoid wasp</name>
    <dbReference type="NCBI Taxonomy" id="165561"/>
    <lineage>
        <taxon>Eukaryota</taxon>
        <taxon>Metazoa</taxon>
        <taxon>Ecdysozoa</taxon>
        <taxon>Arthropoda</taxon>
        <taxon>Hexapoda</taxon>
        <taxon>Insecta</taxon>
        <taxon>Pterygota</taxon>
        <taxon>Neoptera</taxon>
        <taxon>Endopterygota</taxon>
        <taxon>Hymenoptera</taxon>
        <taxon>Apocrita</taxon>
        <taxon>Ichneumonoidea</taxon>
        <taxon>Braconidae</taxon>
        <taxon>Euphorinae</taxon>
        <taxon>Microctonus</taxon>
    </lineage>
</organism>
<evidence type="ECO:0000313" key="5">
    <source>
        <dbReference type="Proteomes" id="UP001168972"/>
    </source>
</evidence>
<evidence type="ECO:0000259" key="3">
    <source>
        <dbReference type="Pfam" id="PF22074"/>
    </source>
</evidence>
<accession>A0AA39G0E6</accession>
<name>A0AA39G0E6_MICHY</name>
<dbReference type="Pfam" id="PF22073">
    <property type="entry name" value="Cep192_D4"/>
    <property type="match status" value="1"/>
</dbReference>
<dbReference type="Proteomes" id="UP001168972">
    <property type="component" value="Unassembled WGS sequence"/>
</dbReference>
<sequence>MSRILNIIELSSQYSHAALLRKLSNFEDINSFDESADSSLGLVNNISSILQDHEQSIEESNIMIVNKIETERQLARQLLQKCGNETNNKSSSSSILDINKENDVNAQNLSLSRLTQTPKLPMTTSKLSMNSVTFEPNEFTARSSEMSKSTSDLDEAKSISQSKCDINGFSFNSTAAELMAKFADDDFISGSRISNQLDADEMSCRQNFNSIPIPTENERLEFSCFSGIMGDIDLTIDSRAGHKVSVGEYFSRKCGTLGQLSDVISNDRPNFGLIGIKSPERKNKPQPLVNITSTLVNDQSSTCIIDDKNKTVTNDDRNYDNDDDCTIMSLSKIAQALQTTDGTPRRLVDQLLRTKTKPGTNPKINSTSNTYTILTTRASMPDINTSSSSTSSSSLLLLNTSENNHKLLTKFSLDSKKSTNSINDNKYKKNDFPYCNEKNNSINSIKVELQKNQNEIKTDMSLSPLLLKQMSQVLKTSSYTKDKLLINNYDEIRQEEKSIISLSRFDGKIIIGKNTQELYECIIGVIRIINIEIRNESECWLICKLELQQIQGDESNVKIDVPKNEILLEPRKSSNVKITVNLLKTGDPIMASLAIDVTDMSTHETITKQHMMCFVPQELKNEESSILSDVDVCEIRIIDTQMPIILKKNEIKCLKIKNTSKETVTLSLTIVQNDNVRKFALSLEPRKIILNSNGICEINVQYQGIINDNNAASNIISTNNDANNDGQVSIKIKISNKIYLYPIIIKMDSTTEENAIDYLRCNTPKQYSTLSNWGNVSPSSPHSISSLKSGRNSPLSTASGLTVSGDTIPIKSTNSSLIWTSVRVGKHETREFTIRNISNNKIKLQAIITDNENSFKFLKDRDMSTTITVGLQHMESKTFTVIFSPNNIGAVAGRITFMHYDCKRDGKEPRSPKIIPLYGYGGYAKVSISQALKIMGDQMWLSLGKLNLTGILNSRIKLENSGDLAAYAKITLAPKAVYPSVETSWHIEPTELILGPKEIHWITVKFRPRKEDLVLVRGDVADMGTLTITHGDEPTRWRIRRLYKKLCESGQLLRRPDQDDIFSNVVYPICKIFPGELPMHNLNIIRDSPQDLGTLCRGVNRHVVTLTIELNSDDTIPIFHDDYDDTNESQMFQSLRSDVTTICFSNNNSYMPLDSTMAVESNSIQNINQHIYPSEFTVSPTAITLTPPLIYETTVMIKSSSTAAQPFETKLSHGQYINVIPSEGMVPAGRGVILKIQCQKNISNNINDLLEIYTTNQQRAIKITIIPKRH</sequence>
<dbReference type="Gene3D" id="2.60.40.10">
    <property type="entry name" value="Immunoglobulins"/>
    <property type="match status" value="1"/>
</dbReference>
<evidence type="ECO:0000313" key="4">
    <source>
        <dbReference type="EMBL" id="KAK0179207.1"/>
    </source>
</evidence>
<feature type="domain" description="Cep192/Spd-2-like" evidence="2">
    <location>
        <begin position="808"/>
        <end position="922"/>
    </location>
</feature>
<dbReference type="InterPro" id="IPR054090">
    <property type="entry name" value="Cep192_Spd-2-like_dom"/>
</dbReference>
<gene>
    <name evidence="4" type="ORF">PV327_008020</name>
</gene>
<evidence type="ECO:0000256" key="1">
    <source>
        <dbReference type="SAM" id="MobiDB-lite"/>
    </source>
</evidence>
<proteinExistence type="predicted"/>
<feature type="region of interest" description="Disordered" evidence="1">
    <location>
        <begin position="772"/>
        <end position="792"/>
    </location>
</feature>
<dbReference type="InterPro" id="IPR013783">
    <property type="entry name" value="Ig-like_fold"/>
</dbReference>
<reference evidence="4" key="1">
    <citation type="journal article" date="2023" name="bioRxiv">
        <title>Scaffold-level genome assemblies of two parasitoid biocontrol wasps reveal the parthenogenesis mechanism and an associated novel virus.</title>
        <authorList>
            <person name="Inwood S."/>
            <person name="Skelly J."/>
            <person name="Guhlin J."/>
            <person name="Harrop T."/>
            <person name="Goldson S."/>
            <person name="Dearden P."/>
        </authorList>
    </citation>
    <scope>NUCLEOTIDE SEQUENCE</scope>
    <source>
        <strain evidence="4">Lincoln</strain>
        <tissue evidence="4">Whole body</tissue>
    </source>
</reference>
<dbReference type="EMBL" id="JAQQBR010000004">
    <property type="protein sequence ID" value="KAK0179207.1"/>
    <property type="molecule type" value="Genomic_DNA"/>
</dbReference>
<feature type="domain" description="Cep192-like" evidence="3">
    <location>
        <begin position="933"/>
        <end position="1106"/>
    </location>
</feature>
<keyword evidence="5" id="KW-1185">Reference proteome</keyword>
<reference evidence="4" key="2">
    <citation type="submission" date="2023-03" db="EMBL/GenBank/DDBJ databases">
        <authorList>
            <person name="Inwood S.N."/>
            <person name="Skelly J.G."/>
            <person name="Guhlin J."/>
            <person name="Harrop T.W.R."/>
            <person name="Goldson S.G."/>
            <person name="Dearden P.K."/>
        </authorList>
    </citation>
    <scope>NUCLEOTIDE SEQUENCE</scope>
    <source>
        <strain evidence="4">Lincoln</strain>
        <tissue evidence="4">Whole body</tissue>
    </source>
</reference>
<dbReference type="InterPro" id="IPR054091">
    <property type="entry name" value="Cep192-like_D5"/>
</dbReference>
<dbReference type="Pfam" id="PF22074">
    <property type="entry name" value="Cep192_D5"/>
    <property type="match status" value="1"/>
</dbReference>
<feature type="compositionally biased region" description="Low complexity" evidence="1">
    <location>
        <begin position="777"/>
        <end position="789"/>
    </location>
</feature>
<comment type="caution">
    <text evidence="4">The sequence shown here is derived from an EMBL/GenBank/DDBJ whole genome shotgun (WGS) entry which is preliminary data.</text>
</comment>
<evidence type="ECO:0000259" key="2">
    <source>
        <dbReference type="Pfam" id="PF22073"/>
    </source>
</evidence>
<dbReference type="AlphaFoldDB" id="A0AA39G0E6"/>
<protein>
    <submittedName>
        <fullName evidence="4">Uncharacterized protein</fullName>
    </submittedName>
</protein>